<proteinExistence type="predicted"/>
<accession>A0A8J3A740</accession>
<feature type="compositionally biased region" description="Pro residues" evidence="1">
    <location>
        <begin position="169"/>
        <end position="178"/>
    </location>
</feature>
<evidence type="ECO:0000256" key="2">
    <source>
        <dbReference type="SAM" id="Phobius"/>
    </source>
</evidence>
<feature type="transmembrane region" description="Helical" evidence="2">
    <location>
        <begin position="297"/>
        <end position="323"/>
    </location>
</feature>
<feature type="transmembrane region" description="Helical" evidence="2">
    <location>
        <begin position="253"/>
        <end position="276"/>
    </location>
</feature>
<dbReference type="InterPro" id="IPR021552">
    <property type="entry name" value="ArsP_2"/>
</dbReference>
<feature type="region of interest" description="Disordered" evidence="1">
    <location>
        <begin position="167"/>
        <end position="209"/>
    </location>
</feature>
<feature type="transmembrane region" description="Helical" evidence="2">
    <location>
        <begin position="52"/>
        <end position="74"/>
    </location>
</feature>
<organism evidence="3 4">
    <name type="scientific">Egicoccus halophilus</name>
    <dbReference type="NCBI Taxonomy" id="1670830"/>
    <lineage>
        <taxon>Bacteria</taxon>
        <taxon>Bacillati</taxon>
        <taxon>Actinomycetota</taxon>
        <taxon>Nitriliruptoria</taxon>
        <taxon>Egicoccales</taxon>
        <taxon>Egicoccaceae</taxon>
        <taxon>Egicoccus</taxon>
    </lineage>
</organism>
<protein>
    <submittedName>
        <fullName evidence="3">Uncharacterized protein</fullName>
    </submittedName>
</protein>
<keyword evidence="2" id="KW-1133">Transmembrane helix</keyword>
<feature type="transmembrane region" description="Helical" evidence="2">
    <location>
        <begin position="223"/>
        <end position="241"/>
    </location>
</feature>
<dbReference type="EMBL" id="BMHA01000004">
    <property type="protein sequence ID" value="GGI05158.1"/>
    <property type="molecule type" value="Genomic_DNA"/>
</dbReference>
<reference evidence="3" key="2">
    <citation type="submission" date="2020-09" db="EMBL/GenBank/DDBJ databases">
        <authorList>
            <person name="Sun Q."/>
            <person name="Zhou Y."/>
        </authorList>
    </citation>
    <scope>NUCLEOTIDE SEQUENCE</scope>
    <source>
        <strain evidence="3">CGMCC 1.14988</strain>
    </source>
</reference>
<gene>
    <name evidence="3" type="ORF">GCM10011354_12700</name>
</gene>
<dbReference type="AlphaFoldDB" id="A0A8J3A740"/>
<evidence type="ECO:0000313" key="4">
    <source>
        <dbReference type="Proteomes" id="UP000650511"/>
    </source>
</evidence>
<dbReference type="Proteomes" id="UP000650511">
    <property type="component" value="Unassembled WGS sequence"/>
</dbReference>
<evidence type="ECO:0000313" key="3">
    <source>
        <dbReference type="EMBL" id="GGI05158.1"/>
    </source>
</evidence>
<feature type="transmembrane region" description="Helical" evidence="2">
    <location>
        <begin position="94"/>
        <end position="124"/>
    </location>
</feature>
<keyword evidence="2" id="KW-0472">Membrane</keyword>
<feature type="transmembrane region" description="Helical" evidence="2">
    <location>
        <begin position="6"/>
        <end position="31"/>
    </location>
</feature>
<dbReference type="Pfam" id="PF11449">
    <property type="entry name" value="ArsP_2"/>
    <property type="match status" value="2"/>
</dbReference>
<feature type="transmembrane region" description="Helical" evidence="2">
    <location>
        <begin position="329"/>
        <end position="350"/>
    </location>
</feature>
<keyword evidence="4" id="KW-1185">Reference proteome</keyword>
<evidence type="ECO:0000256" key="1">
    <source>
        <dbReference type="SAM" id="MobiDB-lite"/>
    </source>
</evidence>
<reference evidence="3" key="1">
    <citation type="journal article" date="2014" name="Int. J. Syst. Evol. Microbiol.">
        <title>Complete genome sequence of Corynebacterium casei LMG S-19264T (=DSM 44701T), isolated from a smear-ripened cheese.</title>
        <authorList>
            <consortium name="US DOE Joint Genome Institute (JGI-PGF)"/>
            <person name="Walter F."/>
            <person name="Albersmeier A."/>
            <person name="Kalinowski J."/>
            <person name="Ruckert C."/>
        </authorList>
    </citation>
    <scope>NUCLEOTIDE SEQUENCE</scope>
    <source>
        <strain evidence="3">CGMCC 1.14988</strain>
    </source>
</reference>
<feature type="transmembrane region" description="Helical" evidence="2">
    <location>
        <begin position="397"/>
        <end position="419"/>
    </location>
</feature>
<dbReference type="RefSeq" id="WP_165403949.1">
    <property type="nucleotide sequence ID" value="NZ_BMHA01000004.1"/>
</dbReference>
<dbReference type="NCBIfam" id="NF037962">
    <property type="entry name" value="arsenic_eff"/>
    <property type="match status" value="1"/>
</dbReference>
<feature type="transmembrane region" description="Helical" evidence="2">
    <location>
        <begin position="357"/>
        <end position="377"/>
    </location>
</feature>
<name>A0A8J3A740_9ACTN</name>
<keyword evidence="2" id="KW-0812">Transmembrane</keyword>
<comment type="caution">
    <text evidence="3">The sequence shown here is derived from an EMBL/GenBank/DDBJ whole genome shotgun (WGS) entry which is preliminary data.</text>
</comment>
<sequence length="421" mass="42623">MLFELVVVPAAEAFLDVTVFVASMIGLFGLLQWRYGDRLARFLAARWRAGPLLGAVAGVFPGCGGAVLVMPLYVRGQVSFGTVVAALVATMGDSSFVILAADPGLAVVLHAVLFVTGLVCGYAVDAVGWSPRTRQDAAARLSARATTSVSSAPPVASVPPGAACCRTPLPAPDLPAPDLPGHGHHDRSATGGDGPGSPPPGGPHGLRLGHRLGARASDTLGPVIYWLLVTLGALLVVPVLLQPEVDTIADRFATGPADLGLLVGLAGTVTAGVLAWRERRARRDGRPRRETSEVVEVLHATAFESARIAVWVTVAFVGMAVVAELGLSMVALASLAGLGGVLAGAALGLVPGCAPQIVLTGLYASGGLPLPTLLANALSQDGDALLPLLLMDRRSAVAASVLTTVPGLLVGALALAVGLGA</sequence>